<dbReference type="PANTHER" id="PTHR31126:SF1">
    <property type="entry name" value="TYROSINE SPECIFIC PROTEIN PHOSPHATASES DOMAIN-CONTAINING PROTEIN"/>
    <property type="match status" value="1"/>
</dbReference>
<dbReference type="PROSITE" id="PS50056">
    <property type="entry name" value="TYR_PHOSPHATASE_2"/>
    <property type="match status" value="1"/>
</dbReference>
<sequence length="306" mass="33669">MATALPSPPFYEVPNLNNFRDAALACGGLKTKDGRKVREGVLFRSAEVSKVDGEGWRAVHDIGVAHVFDLRSKQEVDKGWAGVTGEGGNSGGDVAHGWEESLKGAGVKRTWVPVFKVEDYSPEKLAERYMKYLDEDVQGFVSAYHDILTDGGPAFRTILLYLASLPPPSEDSQAKNGALIHCTAGKDRTGMFFGLVLSFLGVPDQQIADEYQLTEPGLKHIYESVVPRLMASPAFEKYQSEKLDGQGKEEGRQAALRMLGAKRESMLEALEMLRREWGSAEEYMRKVCGLQGGELEALKRKLVVDA</sequence>
<reference evidence="2" key="1">
    <citation type="submission" date="2022-10" db="EMBL/GenBank/DDBJ databases">
        <title>Tapping the CABI collections for fungal endophytes: first genome assemblies for Collariella, Neodidymelliopsis, Ascochyta clinopodiicola, Didymella pomorum, Didymosphaeria variabile, Neocosmospora piperis and Neocucurbitaria cava.</title>
        <authorList>
            <person name="Hill R."/>
        </authorList>
    </citation>
    <scope>NUCLEOTIDE SEQUENCE</scope>
    <source>
        <strain evidence="2">IMI 356815</strain>
    </source>
</reference>
<proteinExistence type="predicted"/>
<dbReference type="PROSITE" id="PS00383">
    <property type="entry name" value="TYR_PHOSPHATASE_1"/>
    <property type="match status" value="1"/>
</dbReference>
<feature type="domain" description="Tyrosine specific protein phosphatases" evidence="1">
    <location>
        <begin position="156"/>
        <end position="226"/>
    </location>
</feature>
<evidence type="ECO:0000313" key="3">
    <source>
        <dbReference type="Proteomes" id="UP001140513"/>
    </source>
</evidence>
<dbReference type="InterPro" id="IPR016130">
    <property type="entry name" value="Tyr_Pase_AS"/>
</dbReference>
<dbReference type="InterPro" id="IPR000387">
    <property type="entry name" value="Tyr_Pase_dom"/>
</dbReference>
<protein>
    <recommendedName>
        <fullName evidence="1">Tyrosine specific protein phosphatases domain-containing protein</fullName>
    </recommendedName>
</protein>
<evidence type="ECO:0000313" key="2">
    <source>
        <dbReference type="EMBL" id="KAJ4352074.1"/>
    </source>
</evidence>
<dbReference type="InterPro" id="IPR029021">
    <property type="entry name" value="Prot-tyrosine_phosphatase-like"/>
</dbReference>
<dbReference type="Pfam" id="PF13350">
    <property type="entry name" value="Y_phosphatase3"/>
    <property type="match status" value="1"/>
</dbReference>
<evidence type="ECO:0000259" key="1">
    <source>
        <dbReference type="PROSITE" id="PS50056"/>
    </source>
</evidence>
<accession>A0A9W9C9G0</accession>
<dbReference type="GeneID" id="80910950"/>
<dbReference type="InterPro" id="IPR026893">
    <property type="entry name" value="Tyr/Ser_Pase_IphP-type"/>
</dbReference>
<name>A0A9W9C9G0_9PLEO</name>
<dbReference type="Gene3D" id="3.90.190.10">
    <property type="entry name" value="Protein tyrosine phosphatase superfamily"/>
    <property type="match status" value="1"/>
</dbReference>
<dbReference type="SUPFAM" id="SSF52799">
    <property type="entry name" value="(Phosphotyrosine protein) phosphatases II"/>
    <property type="match status" value="1"/>
</dbReference>
<dbReference type="OrthoDB" id="449382at2759"/>
<dbReference type="AlphaFoldDB" id="A0A9W9C9G0"/>
<comment type="caution">
    <text evidence="2">The sequence shown here is derived from an EMBL/GenBank/DDBJ whole genome shotgun (WGS) entry which is preliminary data.</text>
</comment>
<dbReference type="GO" id="GO:0004721">
    <property type="term" value="F:phosphoprotein phosphatase activity"/>
    <property type="evidence" value="ECO:0007669"/>
    <property type="project" value="InterPro"/>
</dbReference>
<keyword evidence="3" id="KW-1185">Reference proteome</keyword>
<dbReference type="EMBL" id="JAPEUX010000005">
    <property type="protein sequence ID" value="KAJ4352074.1"/>
    <property type="molecule type" value="Genomic_DNA"/>
</dbReference>
<gene>
    <name evidence="2" type="ORF">N0V89_007420</name>
</gene>
<dbReference type="RefSeq" id="XP_056070430.1">
    <property type="nucleotide sequence ID" value="XM_056216183.1"/>
</dbReference>
<organism evidence="2 3">
    <name type="scientific">Didymosphaeria variabile</name>
    <dbReference type="NCBI Taxonomy" id="1932322"/>
    <lineage>
        <taxon>Eukaryota</taxon>
        <taxon>Fungi</taxon>
        <taxon>Dikarya</taxon>
        <taxon>Ascomycota</taxon>
        <taxon>Pezizomycotina</taxon>
        <taxon>Dothideomycetes</taxon>
        <taxon>Pleosporomycetidae</taxon>
        <taxon>Pleosporales</taxon>
        <taxon>Massarineae</taxon>
        <taxon>Didymosphaeriaceae</taxon>
        <taxon>Didymosphaeria</taxon>
    </lineage>
</organism>
<dbReference type="PANTHER" id="PTHR31126">
    <property type="entry name" value="TYROSINE-PROTEIN PHOSPHATASE"/>
    <property type="match status" value="1"/>
</dbReference>
<dbReference type="Proteomes" id="UP001140513">
    <property type="component" value="Unassembled WGS sequence"/>
</dbReference>